<evidence type="ECO:0000256" key="10">
    <source>
        <dbReference type="ARBA" id="ARBA00022989"/>
    </source>
</evidence>
<evidence type="ECO:0000256" key="3">
    <source>
        <dbReference type="ARBA" id="ARBA00012191"/>
    </source>
</evidence>
<dbReference type="InterPro" id="IPR003439">
    <property type="entry name" value="ABC_transporter-like_ATP-bd"/>
</dbReference>
<evidence type="ECO:0000256" key="14">
    <source>
        <dbReference type="SAM" id="Phobius"/>
    </source>
</evidence>
<feature type="transmembrane region" description="Helical" evidence="14">
    <location>
        <begin position="706"/>
        <end position="728"/>
    </location>
</feature>
<dbReference type="Gene3D" id="1.20.1560.10">
    <property type="entry name" value="ABC transporter type 1, transmembrane domain"/>
    <property type="match status" value="1"/>
</dbReference>
<evidence type="ECO:0000256" key="1">
    <source>
        <dbReference type="ARBA" id="ARBA00004141"/>
    </source>
</evidence>
<dbReference type="EMBL" id="JX262229">
    <property type="protein sequence ID" value="AGJ71178.1"/>
    <property type="molecule type" value="mRNA"/>
</dbReference>
<feature type="transmembrane region" description="Helical" evidence="14">
    <location>
        <begin position="748"/>
        <end position="773"/>
    </location>
</feature>
<reference evidence="17" key="1">
    <citation type="journal article" date="2013" name="Mol. Biochem. Parasitol.">
        <title>Potential contribution of P-glycoproteins to macrocyclic lactone resistance in the cattle parasitic nematode Cooperia oncophora.</title>
        <authorList>
            <person name="Demeler J."/>
            <person name="Krucken J."/>
            <person name="AlGusbi S."/>
            <person name="Ramunke S."/>
            <person name="De Graef J."/>
            <person name="Kerboeuf D."/>
            <person name="Geldhof P."/>
            <person name="Pomroy W.E."/>
            <person name="von Samson-Himmelstjerna G."/>
        </authorList>
    </citation>
    <scope>NUCLEOTIDE SEQUENCE</scope>
</reference>
<evidence type="ECO:0000256" key="6">
    <source>
        <dbReference type="ARBA" id="ARBA00022737"/>
    </source>
</evidence>
<dbReference type="PANTHER" id="PTHR43394:SF27">
    <property type="entry name" value="ATP-DEPENDENT TRANSLOCASE ABCB1-LIKE"/>
    <property type="match status" value="1"/>
</dbReference>
<dbReference type="InterPro" id="IPR011527">
    <property type="entry name" value="ABC1_TM_dom"/>
</dbReference>
<keyword evidence="5 14" id="KW-0812">Transmembrane</keyword>
<dbReference type="FunFam" id="3.40.50.300:FF:000479">
    <property type="entry name" value="Multidrug resistance protein 1A"/>
    <property type="match status" value="1"/>
</dbReference>
<evidence type="ECO:0000256" key="9">
    <source>
        <dbReference type="ARBA" id="ARBA00022967"/>
    </source>
</evidence>
<evidence type="ECO:0000313" key="17">
    <source>
        <dbReference type="EMBL" id="AGJ71178.1"/>
    </source>
</evidence>
<evidence type="ECO:0000259" key="15">
    <source>
        <dbReference type="PROSITE" id="PS50893"/>
    </source>
</evidence>
<comment type="catalytic activity">
    <reaction evidence="13">
        <text>ATP + H2O + xenobioticSide 1 = ADP + phosphate + xenobioticSide 2.</text>
        <dbReference type="EC" id="7.6.2.2"/>
    </reaction>
</comment>
<sequence length="1274" mass="142006">MFDKDKDEERLPLIGYKSKSSISSLGKPEEPPTITSDGILSLATPLDYVLLVFGTLASFIHGAGFSVLGIFLGGMTTVFLRAQNSEFVLGTTNPDPKGLPGITKAEFDREVTMYCFYYLGLGFAIFATSYVQIACWETFAERITHKLRQIYLKAILRQQMSWFDVRQTGNLTARLTDDLERVREGLGDKLSLFIQMMSAFVAGFGVGFVYSWSMTLVMMVVAPFIVFSANWMSRIVATRTQVEQETYAVAGAIAEETFSSIRTVHALCGHRRELTRFEAALEKGRQTGLVKYFYMGIGVGFGQMCTYVSYALAFWYGSTLIINDPMLDRGRIFTVFFAVMSGSSALGTCLPHLNTISIARGAVRSVLTVINSRPKIDPYSLDGIVLNNMRGSIRLKNVHFSYPSRSTIPILKGVSLQVKAGQKIALVGASGCGKSTIVNMLLRFYDPTRGKVTIDDIDVCDLNVHRLREQIGVVSQEPVLFDGTLFENIRMGYDNATMEEVQEACRVANAADFIKKLPDGYGTRVGERGVQLSGGQKQRIAIARAIIKNPKILLLDEATSALDTEAEAIVQEALEKAQKGRTTVIVAHRLSTIRNVDQIFVFKDGQIIEQGTHAELMQKQGAFYEMTQAQVLRQEKEVEVPGSDAESDILSPDSLTRFDTLRSRKASTRSAISAVSSVKSMQLEMEDLRAKPTPMSKVFSFNRDKWGFFVLGLIACIITGTVTPVFALLYAQIIQVYSEPVDQMKGDVLFWCGAFIVIGIIHATGFFFSAICLGRCGESLTKKLRFEAFKNLLRQDIGFYDDIRHGTGKLCTRFATDAPNVRYVFTRLPGVISSGVTIIGALVIGFVFGWQLALILMLMVPLIVGSGYFEMQMQYGKKMRDTELLEEAGKVASQAVENIRTVHALNRQEQFHFMYCEYLKEPHRENLCQAHTYAGVFAFSQSLIFFMYAVAFWTGSIFVDNHNMQPTDVYRVFFAFMFCGQMVGNISSFIPDVVKARCAASLLFYLIEHPSEIDNLSEDGVRKKLSGQIIFRNVHFNYPTRKQIKVLRGLNLEVEPGTTVALVGRSGCGKSTVMALLERFYNLNKGNIMVDDENIKNMNIRNLREQVCIVSQEPTLFDCTIMENICYGLEDSKPSYEKVVNAAKMANIHNFVLGLPEGYDTRVGEKGTQLSGGQKQRIAIARALIRDPPILLLDEATSALDTESEKIVQDALEVASQGRTCIVIAHRLSTIQNSDVIVMVQEGKATDKGTHEHLLLKNELYQRLCETQRLVESQ</sequence>
<dbReference type="InterPro" id="IPR003593">
    <property type="entry name" value="AAA+_ATPase"/>
</dbReference>
<dbReference type="FunFam" id="3.40.50.300:FF:000205">
    <property type="entry name" value="ABC transporter B family member 4"/>
    <property type="match status" value="1"/>
</dbReference>
<evidence type="ECO:0000256" key="13">
    <source>
        <dbReference type="ARBA" id="ARBA00034018"/>
    </source>
</evidence>
<dbReference type="EC" id="7.6.2.2" evidence="3"/>
<dbReference type="GO" id="GO:0005524">
    <property type="term" value="F:ATP binding"/>
    <property type="evidence" value="ECO:0007669"/>
    <property type="project" value="UniProtKB-KW"/>
</dbReference>
<dbReference type="Gene3D" id="3.40.50.300">
    <property type="entry name" value="P-loop containing nucleotide triphosphate hydrolases"/>
    <property type="match status" value="2"/>
</dbReference>
<evidence type="ECO:0000256" key="8">
    <source>
        <dbReference type="ARBA" id="ARBA00022840"/>
    </source>
</evidence>
<keyword evidence="9" id="KW-1278">Translocase</keyword>
<evidence type="ECO:0000256" key="7">
    <source>
        <dbReference type="ARBA" id="ARBA00022741"/>
    </source>
</evidence>
<dbReference type="Pfam" id="PF00005">
    <property type="entry name" value="ABC_tran"/>
    <property type="match status" value="2"/>
</dbReference>
<feature type="domain" description="ABC transporter" evidence="15">
    <location>
        <begin position="393"/>
        <end position="629"/>
    </location>
</feature>
<comment type="subcellular location">
    <subcellularLocation>
        <location evidence="1">Membrane</location>
        <topology evidence="1">Multi-pass membrane protein</topology>
    </subcellularLocation>
</comment>
<organism evidence="17">
    <name type="scientific">Cooperia oncophora</name>
    <name type="common">Parasitic roundworm</name>
    <name type="synonym">Strongylus oncophora</name>
    <dbReference type="NCBI Taxonomy" id="27828"/>
    <lineage>
        <taxon>Eukaryota</taxon>
        <taxon>Metazoa</taxon>
        <taxon>Ecdysozoa</taxon>
        <taxon>Nematoda</taxon>
        <taxon>Chromadorea</taxon>
        <taxon>Rhabditida</taxon>
        <taxon>Rhabditina</taxon>
        <taxon>Rhabditomorpha</taxon>
        <taxon>Strongyloidea</taxon>
        <taxon>Trichostrongylidae</taxon>
        <taxon>Cooperia</taxon>
    </lineage>
</organism>
<evidence type="ECO:0000256" key="12">
    <source>
        <dbReference type="ARBA" id="ARBA00023180"/>
    </source>
</evidence>
<comment type="similarity">
    <text evidence="2">Belongs to the ABC transporter superfamily. ABCB family. Multidrug resistance exporter (TC 3.A.1.201) subfamily.</text>
</comment>
<dbReference type="InterPro" id="IPR039421">
    <property type="entry name" value="Type_1_exporter"/>
</dbReference>
<dbReference type="SUPFAM" id="SSF52540">
    <property type="entry name" value="P-loop containing nucleoside triphosphate hydrolases"/>
    <property type="match status" value="2"/>
</dbReference>
<dbReference type="GO" id="GO:0015421">
    <property type="term" value="F:ABC-type oligopeptide transporter activity"/>
    <property type="evidence" value="ECO:0007669"/>
    <property type="project" value="TreeGrafter"/>
</dbReference>
<dbReference type="InterPro" id="IPR017871">
    <property type="entry name" value="ABC_transporter-like_CS"/>
</dbReference>
<dbReference type="FunFam" id="1.20.1560.10:FF:000018">
    <property type="entry name" value="ATP-binding cassette subfamily B member 11"/>
    <property type="match status" value="1"/>
</dbReference>
<protein>
    <recommendedName>
        <fullName evidence="3">ABC-type xenobiotic transporter</fullName>
        <ecNumber evidence="3">7.6.2.2</ecNumber>
    </recommendedName>
</protein>
<evidence type="ECO:0000256" key="11">
    <source>
        <dbReference type="ARBA" id="ARBA00023136"/>
    </source>
</evidence>
<feature type="domain" description="ABC transmembrane type-1" evidence="16">
    <location>
        <begin position="52"/>
        <end position="356"/>
    </location>
</feature>
<keyword evidence="4" id="KW-0813">Transport</keyword>
<keyword evidence="10 14" id="KW-1133">Transmembrane helix</keyword>
<dbReference type="PROSITE" id="PS00211">
    <property type="entry name" value="ABC_TRANSPORTER_1"/>
    <property type="match status" value="2"/>
</dbReference>
<feature type="transmembrane region" description="Helical" evidence="14">
    <location>
        <begin position="973"/>
        <end position="994"/>
    </location>
</feature>
<dbReference type="GO" id="GO:0016887">
    <property type="term" value="F:ATP hydrolysis activity"/>
    <property type="evidence" value="ECO:0007669"/>
    <property type="project" value="InterPro"/>
</dbReference>
<dbReference type="PROSITE" id="PS50929">
    <property type="entry name" value="ABC_TM1F"/>
    <property type="match status" value="2"/>
</dbReference>
<dbReference type="PANTHER" id="PTHR43394">
    <property type="entry name" value="ATP-DEPENDENT PERMEASE MDL1, MITOCHONDRIAL"/>
    <property type="match status" value="1"/>
</dbReference>
<keyword evidence="7" id="KW-0547">Nucleotide-binding</keyword>
<dbReference type="GO" id="GO:0090374">
    <property type="term" value="P:oligopeptide export from mitochondrion"/>
    <property type="evidence" value="ECO:0007669"/>
    <property type="project" value="TreeGrafter"/>
</dbReference>
<dbReference type="CDD" id="cd18577">
    <property type="entry name" value="ABC_6TM_Pgp_ABCB1_D1_like"/>
    <property type="match status" value="1"/>
</dbReference>
<dbReference type="AlphaFoldDB" id="M9UX72"/>
<feature type="domain" description="ABC transporter" evidence="15">
    <location>
        <begin position="1029"/>
        <end position="1267"/>
    </location>
</feature>
<keyword evidence="12" id="KW-0325">Glycoprotein</keyword>
<keyword evidence="11 14" id="KW-0472">Membrane</keyword>
<dbReference type="FunFam" id="1.20.1560.10:FF:000009">
    <property type="entry name" value="ABC transporter B family member 1"/>
    <property type="match status" value="1"/>
</dbReference>
<dbReference type="SMART" id="SM00382">
    <property type="entry name" value="AAA"/>
    <property type="match status" value="2"/>
</dbReference>
<feature type="domain" description="ABC transmembrane type-1" evidence="16">
    <location>
        <begin position="710"/>
        <end position="995"/>
    </location>
</feature>
<feature type="transmembrane region" description="Helical" evidence="14">
    <location>
        <begin position="854"/>
        <end position="871"/>
    </location>
</feature>
<name>M9UX72_COOON</name>
<evidence type="ECO:0000259" key="16">
    <source>
        <dbReference type="PROSITE" id="PS50929"/>
    </source>
</evidence>
<feature type="transmembrane region" description="Helical" evidence="14">
    <location>
        <begin position="292"/>
        <end position="312"/>
    </location>
</feature>
<dbReference type="PROSITE" id="PS50893">
    <property type="entry name" value="ABC_TRANSPORTER_2"/>
    <property type="match status" value="2"/>
</dbReference>
<dbReference type="GO" id="GO:0005743">
    <property type="term" value="C:mitochondrial inner membrane"/>
    <property type="evidence" value="ECO:0007669"/>
    <property type="project" value="TreeGrafter"/>
</dbReference>
<dbReference type="CDD" id="cd03249">
    <property type="entry name" value="ABC_MTABC3_MDL1_MDL2"/>
    <property type="match status" value="2"/>
</dbReference>
<dbReference type="CDD" id="cd18578">
    <property type="entry name" value="ABC_6TM_Pgp_ABCB1_D2_like"/>
    <property type="match status" value="1"/>
</dbReference>
<dbReference type="Pfam" id="PF00664">
    <property type="entry name" value="ABC_membrane"/>
    <property type="match status" value="2"/>
</dbReference>
<dbReference type="GO" id="GO:0008559">
    <property type="term" value="F:ABC-type xenobiotic transporter activity"/>
    <property type="evidence" value="ECO:0007669"/>
    <property type="project" value="UniProtKB-EC"/>
</dbReference>
<feature type="transmembrane region" description="Helical" evidence="14">
    <location>
        <begin position="48"/>
        <end position="72"/>
    </location>
</feature>
<accession>M9UX72</accession>
<gene>
    <name evidence="17" type="primary">pgp-2</name>
</gene>
<feature type="transmembrane region" description="Helical" evidence="14">
    <location>
        <begin position="332"/>
        <end position="350"/>
    </location>
</feature>
<feature type="transmembrane region" description="Helical" evidence="14">
    <location>
        <begin position="116"/>
        <end position="139"/>
    </location>
</feature>
<evidence type="ECO:0000256" key="4">
    <source>
        <dbReference type="ARBA" id="ARBA00022448"/>
    </source>
</evidence>
<dbReference type="InterPro" id="IPR036640">
    <property type="entry name" value="ABC1_TM_sf"/>
</dbReference>
<dbReference type="SUPFAM" id="SSF90123">
    <property type="entry name" value="ABC transporter transmembrane region"/>
    <property type="match status" value="2"/>
</dbReference>
<feature type="transmembrane region" description="Helical" evidence="14">
    <location>
        <begin position="933"/>
        <end position="953"/>
    </location>
</feature>
<proteinExistence type="evidence at transcript level"/>
<evidence type="ECO:0000256" key="5">
    <source>
        <dbReference type="ARBA" id="ARBA00022692"/>
    </source>
</evidence>
<keyword evidence="8" id="KW-0067">ATP-binding</keyword>
<dbReference type="InterPro" id="IPR027417">
    <property type="entry name" value="P-loop_NTPase"/>
</dbReference>
<evidence type="ECO:0000256" key="2">
    <source>
        <dbReference type="ARBA" id="ARBA00007577"/>
    </source>
</evidence>
<keyword evidence="6" id="KW-0677">Repeat</keyword>
<feature type="transmembrane region" description="Helical" evidence="14">
    <location>
        <begin position="828"/>
        <end position="848"/>
    </location>
</feature>
<feature type="transmembrane region" description="Helical" evidence="14">
    <location>
        <begin position="216"/>
        <end position="233"/>
    </location>
</feature>